<dbReference type="InterPro" id="IPR003439">
    <property type="entry name" value="ABC_transporter-like_ATP-bd"/>
</dbReference>
<reference evidence="10 11" key="1">
    <citation type="submission" date="2019-01" db="EMBL/GenBank/DDBJ databases">
        <title>Zoogloea oleivorans genome sequencing and assembly.</title>
        <authorList>
            <person name="Tancsics A."/>
            <person name="Farkas M."/>
            <person name="Kriszt B."/>
            <person name="Maroti G."/>
            <person name="Horvath B."/>
        </authorList>
    </citation>
    <scope>NUCLEOTIDE SEQUENCE [LARGE SCALE GENOMIC DNA]</scope>
    <source>
        <strain evidence="10 11">Buc</strain>
    </source>
</reference>
<evidence type="ECO:0000256" key="8">
    <source>
        <dbReference type="RuleBase" id="RU367068"/>
    </source>
</evidence>
<dbReference type="GO" id="GO:0005524">
    <property type="term" value="F:ATP binding"/>
    <property type="evidence" value="ECO:0007669"/>
    <property type="project" value="UniProtKB-UniRule"/>
</dbReference>
<dbReference type="InterPro" id="IPR027417">
    <property type="entry name" value="P-loop_NTPase"/>
</dbReference>
<dbReference type="FunFam" id="3.40.50.300:FF:000230">
    <property type="entry name" value="Lipoprotein-releasing system ATP-binding protein LolD"/>
    <property type="match status" value="1"/>
</dbReference>
<evidence type="ECO:0000313" key="11">
    <source>
        <dbReference type="Proteomes" id="UP000389128"/>
    </source>
</evidence>
<evidence type="ECO:0000256" key="6">
    <source>
        <dbReference type="ARBA" id="ARBA00022967"/>
    </source>
</evidence>
<dbReference type="PANTHER" id="PTHR24220">
    <property type="entry name" value="IMPORT ATP-BINDING PROTEIN"/>
    <property type="match status" value="1"/>
</dbReference>
<comment type="subcellular location">
    <subcellularLocation>
        <location evidence="8">Cell inner membrane</location>
        <topology evidence="8">Peripheral membrane protein</topology>
    </subcellularLocation>
</comment>
<dbReference type="GO" id="GO:0044874">
    <property type="term" value="P:lipoprotein localization to outer membrane"/>
    <property type="evidence" value="ECO:0007669"/>
    <property type="project" value="TreeGrafter"/>
</dbReference>
<evidence type="ECO:0000259" key="9">
    <source>
        <dbReference type="PROSITE" id="PS50893"/>
    </source>
</evidence>
<dbReference type="PROSITE" id="PS00211">
    <property type="entry name" value="ABC_TRANSPORTER_1"/>
    <property type="match status" value="1"/>
</dbReference>
<dbReference type="GO" id="GO:0005886">
    <property type="term" value="C:plasma membrane"/>
    <property type="evidence" value="ECO:0007669"/>
    <property type="project" value="UniProtKB-SubCell"/>
</dbReference>
<name>A0A6C2CIZ4_9RHOO</name>
<dbReference type="SMART" id="SM00382">
    <property type="entry name" value="AAA"/>
    <property type="match status" value="1"/>
</dbReference>
<feature type="domain" description="ABC transporter" evidence="9">
    <location>
        <begin position="11"/>
        <end position="232"/>
    </location>
</feature>
<keyword evidence="6 8" id="KW-1278">Translocase</keyword>
<dbReference type="InterPro" id="IPR015854">
    <property type="entry name" value="ABC_transpr_LolD-like"/>
</dbReference>
<keyword evidence="10" id="KW-0449">Lipoprotein</keyword>
<evidence type="ECO:0000256" key="5">
    <source>
        <dbReference type="ARBA" id="ARBA00022840"/>
    </source>
</evidence>
<dbReference type="OrthoDB" id="4814201at2"/>
<keyword evidence="3 8" id="KW-0997">Cell inner membrane</keyword>
<keyword evidence="4 8" id="KW-0547">Nucleotide-binding</keyword>
<evidence type="ECO:0000256" key="1">
    <source>
        <dbReference type="ARBA" id="ARBA00022448"/>
    </source>
</evidence>
<comment type="caution">
    <text evidence="10">The sequence shown here is derived from an EMBL/GenBank/DDBJ whole genome shotgun (WGS) entry which is preliminary data.</text>
</comment>
<dbReference type="NCBIfam" id="TIGR02211">
    <property type="entry name" value="LolD_lipo_ex"/>
    <property type="match status" value="1"/>
</dbReference>
<dbReference type="EMBL" id="SDKK01000024">
    <property type="protein sequence ID" value="TYC53941.1"/>
    <property type="molecule type" value="Genomic_DNA"/>
</dbReference>
<evidence type="ECO:0000256" key="2">
    <source>
        <dbReference type="ARBA" id="ARBA00022475"/>
    </source>
</evidence>
<keyword evidence="7 8" id="KW-0472">Membrane</keyword>
<evidence type="ECO:0000256" key="7">
    <source>
        <dbReference type="ARBA" id="ARBA00023136"/>
    </source>
</evidence>
<evidence type="ECO:0000313" key="10">
    <source>
        <dbReference type="EMBL" id="TYC53941.1"/>
    </source>
</evidence>
<gene>
    <name evidence="8 10" type="primary">lolD</name>
    <name evidence="10" type="ORF">ETQ85_20335</name>
</gene>
<dbReference type="PANTHER" id="PTHR24220:SF689">
    <property type="entry name" value="LIPOPROTEIN-RELEASING SYSTEM ATP-BINDING PROTEIN LOLD"/>
    <property type="match status" value="1"/>
</dbReference>
<dbReference type="SUPFAM" id="SSF52540">
    <property type="entry name" value="P-loop containing nucleoside triphosphate hydrolases"/>
    <property type="match status" value="1"/>
</dbReference>
<evidence type="ECO:0000256" key="3">
    <source>
        <dbReference type="ARBA" id="ARBA00022519"/>
    </source>
</evidence>
<keyword evidence="1 8" id="KW-0813">Transport</keyword>
<comment type="subunit">
    <text evidence="8">The complex is composed of two ATP-binding proteins (LolD) and two transmembrane proteins (LolC and LolE).</text>
</comment>
<dbReference type="RefSeq" id="WP_148580916.1">
    <property type="nucleotide sequence ID" value="NZ_JAVEUW010000007.1"/>
</dbReference>
<dbReference type="InterPro" id="IPR017911">
    <property type="entry name" value="MacB-like_ATP-bd"/>
</dbReference>
<evidence type="ECO:0000256" key="4">
    <source>
        <dbReference type="ARBA" id="ARBA00022741"/>
    </source>
</evidence>
<keyword evidence="2 8" id="KW-1003">Cell membrane</keyword>
<proteinExistence type="inferred from homology"/>
<dbReference type="GO" id="GO:0016887">
    <property type="term" value="F:ATP hydrolysis activity"/>
    <property type="evidence" value="ECO:0007669"/>
    <property type="project" value="InterPro"/>
</dbReference>
<dbReference type="AlphaFoldDB" id="A0A6C2CIZ4"/>
<sequence length="232" mass="24798">MSNAVMNGTVIECRGLSKSFREGAEALEVLSGVSLSVARGERVAVVGTSGSGKSTLLHLLGGLDVPSAGEVKLLGKDFSTISDAERGALRNQSLGFVYQFHHLLAEFSALENVAMPLFVRRMKKDEALARAAETLAAVGLGHRLDHTPGELSGGERQRAAIARALVTRPACVLADEPTGNLDRHTAEKVFALMLELAEEQGTSFVIVTHDLQLAARASRILHLRDGILDQEH</sequence>
<keyword evidence="5 8" id="KW-0067">ATP-binding</keyword>
<comment type="similarity">
    <text evidence="8">Belongs to the ABC transporter superfamily. Lipoprotein translocase (TC 3.A.1.125) family.</text>
</comment>
<dbReference type="Gene3D" id="3.40.50.300">
    <property type="entry name" value="P-loop containing nucleotide triphosphate hydrolases"/>
    <property type="match status" value="1"/>
</dbReference>
<comment type="function">
    <text evidence="8">Part of the ABC transporter complex LolCDE involved in the translocation of mature outer membrane-directed lipoproteins, from the inner membrane to the periplasmic chaperone, LolA. Responsible for the formation of the LolA-lipoprotein complex in an ATP-dependent manner.</text>
</comment>
<accession>A0A6C2CIZ4</accession>
<dbReference type="GO" id="GO:0022857">
    <property type="term" value="F:transmembrane transporter activity"/>
    <property type="evidence" value="ECO:0007669"/>
    <property type="project" value="TreeGrafter"/>
</dbReference>
<dbReference type="Pfam" id="PF00005">
    <property type="entry name" value="ABC_tran"/>
    <property type="match status" value="1"/>
</dbReference>
<dbReference type="EC" id="7.6.2.-" evidence="8"/>
<keyword evidence="11" id="KW-1185">Reference proteome</keyword>
<dbReference type="GO" id="GO:0089705">
    <property type="term" value="P:protein localization to outer membrane"/>
    <property type="evidence" value="ECO:0007669"/>
    <property type="project" value="TreeGrafter"/>
</dbReference>
<protein>
    <recommendedName>
        <fullName evidence="8">Lipoprotein-releasing system ATP-binding protein LolD</fullName>
        <ecNumber evidence="8">7.6.2.-</ecNumber>
    </recommendedName>
</protein>
<dbReference type="PROSITE" id="PS50893">
    <property type="entry name" value="ABC_TRANSPORTER_2"/>
    <property type="match status" value="1"/>
</dbReference>
<dbReference type="Proteomes" id="UP000389128">
    <property type="component" value="Unassembled WGS sequence"/>
</dbReference>
<dbReference type="InterPro" id="IPR017871">
    <property type="entry name" value="ABC_transporter-like_CS"/>
</dbReference>
<organism evidence="10 11">
    <name type="scientific">Zoogloea oleivorans</name>
    <dbReference type="NCBI Taxonomy" id="1552750"/>
    <lineage>
        <taxon>Bacteria</taxon>
        <taxon>Pseudomonadati</taxon>
        <taxon>Pseudomonadota</taxon>
        <taxon>Betaproteobacteria</taxon>
        <taxon>Rhodocyclales</taxon>
        <taxon>Zoogloeaceae</taxon>
        <taxon>Zoogloea</taxon>
    </lineage>
</organism>
<dbReference type="InterPro" id="IPR003593">
    <property type="entry name" value="AAA+_ATPase"/>
</dbReference>
<dbReference type="InterPro" id="IPR011924">
    <property type="entry name" value="LolD_lipo_ATP-bd"/>
</dbReference>
<dbReference type="CDD" id="cd03255">
    <property type="entry name" value="ABC_MJ0796_LolCDE_FtsE"/>
    <property type="match status" value="1"/>
</dbReference>